<evidence type="ECO:0000313" key="3">
    <source>
        <dbReference type="Proteomes" id="UP000281553"/>
    </source>
</evidence>
<dbReference type="GO" id="GO:0042144">
    <property type="term" value="P:vacuole fusion, non-autophagic"/>
    <property type="evidence" value="ECO:0007669"/>
    <property type="project" value="TreeGrafter"/>
</dbReference>
<reference evidence="2 3" key="1">
    <citation type="submission" date="2018-11" db="EMBL/GenBank/DDBJ databases">
        <authorList>
            <consortium name="Pathogen Informatics"/>
        </authorList>
    </citation>
    <scope>NUCLEOTIDE SEQUENCE [LARGE SCALE GENOMIC DNA]</scope>
</reference>
<dbReference type="AlphaFoldDB" id="A0A3P7M3M3"/>
<dbReference type="GO" id="GO:0005768">
    <property type="term" value="C:endosome"/>
    <property type="evidence" value="ECO:0007669"/>
    <property type="project" value="TreeGrafter"/>
</dbReference>
<dbReference type="PANTHER" id="PTHR12811">
    <property type="entry name" value="VACUOLAR PROTEIN SORTING VPS16"/>
    <property type="match status" value="1"/>
</dbReference>
<evidence type="ECO:0000313" key="2">
    <source>
        <dbReference type="EMBL" id="VDN16858.1"/>
    </source>
</evidence>
<dbReference type="Proteomes" id="UP000281553">
    <property type="component" value="Unassembled WGS sequence"/>
</dbReference>
<dbReference type="Pfam" id="PF04841">
    <property type="entry name" value="Vps16_N"/>
    <property type="match status" value="1"/>
</dbReference>
<proteinExistence type="predicted"/>
<keyword evidence="3" id="KW-1185">Reference proteome</keyword>
<accession>A0A3P7M3M3</accession>
<dbReference type="EMBL" id="UYRU01067355">
    <property type="protein sequence ID" value="VDN16858.1"/>
    <property type="molecule type" value="Genomic_DNA"/>
</dbReference>
<dbReference type="GO" id="GO:0005765">
    <property type="term" value="C:lysosomal membrane"/>
    <property type="evidence" value="ECO:0007669"/>
    <property type="project" value="TreeGrafter"/>
</dbReference>
<dbReference type="InterPro" id="IPR006926">
    <property type="entry name" value="Vps16_N"/>
</dbReference>
<name>A0A3P7M3M3_DIBLA</name>
<dbReference type="GO" id="GO:0030897">
    <property type="term" value="C:HOPS complex"/>
    <property type="evidence" value="ECO:0007669"/>
    <property type="project" value="TreeGrafter"/>
</dbReference>
<dbReference type="OrthoDB" id="1792at2759"/>
<dbReference type="GO" id="GO:0003779">
    <property type="term" value="F:actin binding"/>
    <property type="evidence" value="ECO:0007669"/>
    <property type="project" value="TreeGrafter"/>
</dbReference>
<dbReference type="GO" id="GO:0006886">
    <property type="term" value="P:intracellular protein transport"/>
    <property type="evidence" value="ECO:0007669"/>
    <property type="project" value="InterPro"/>
</dbReference>
<evidence type="ECO:0000259" key="1">
    <source>
        <dbReference type="Pfam" id="PF04841"/>
    </source>
</evidence>
<protein>
    <recommendedName>
        <fullName evidence="1">Vps16 N-terminal domain-containing protein</fullName>
    </recommendedName>
</protein>
<dbReference type="InterPro" id="IPR016534">
    <property type="entry name" value="VPS16"/>
</dbReference>
<feature type="domain" description="Vps16 N-terminal" evidence="1">
    <location>
        <begin position="18"/>
        <end position="164"/>
    </location>
</feature>
<sequence>MILNSYIQFKNRRLKLFNLSLSDSINFDDFFIAIRRIYGEIAFLQRPASSKKPFLRITTSSGKTIAENLWKDAPPVAIGWTTEDELAVVQRSGYVTLLTMNATFKRRLSLGKEAEAAQIVEAKFFTYENHTAVACLTNNSRILIAPSLERQRILAIADIPNAARPSFLWDVISSQNSNPSLISDAFKSPWILLVFSRHIFRLGVGTTHKVIICDLYLFFTHLHNNAPFGHPS</sequence>
<dbReference type="GO" id="GO:0016197">
    <property type="term" value="P:endosomal transport"/>
    <property type="evidence" value="ECO:0007669"/>
    <property type="project" value="TreeGrafter"/>
</dbReference>
<organism evidence="2 3">
    <name type="scientific">Dibothriocephalus latus</name>
    <name type="common">Fish tapeworm</name>
    <name type="synonym">Diphyllobothrium latum</name>
    <dbReference type="NCBI Taxonomy" id="60516"/>
    <lineage>
        <taxon>Eukaryota</taxon>
        <taxon>Metazoa</taxon>
        <taxon>Spiralia</taxon>
        <taxon>Lophotrochozoa</taxon>
        <taxon>Platyhelminthes</taxon>
        <taxon>Cestoda</taxon>
        <taxon>Eucestoda</taxon>
        <taxon>Diphyllobothriidea</taxon>
        <taxon>Diphyllobothriidae</taxon>
        <taxon>Dibothriocephalus</taxon>
    </lineage>
</organism>
<dbReference type="PANTHER" id="PTHR12811:SF0">
    <property type="entry name" value="VACUOLAR PROTEIN SORTING-ASSOCIATED PROTEIN 16 HOMOLOG"/>
    <property type="match status" value="1"/>
</dbReference>
<gene>
    <name evidence="2" type="ORF">DILT_LOCUS12689</name>
</gene>